<feature type="signal peptide" evidence="2">
    <location>
        <begin position="1"/>
        <end position="18"/>
    </location>
</feature>
<protein>
    <submittedName>
        <fullName evidence="3">Uncharacterized protein</fullName>
    </submittedName>
</protein>
<gene>
    <name evidence="3" type="ORF">VTK73DRAFT_5287</name>
</gene>
<feature type="compositionally biased region" description="Gly residues" evidence="1">
    <location>
        <begin position="270"/>
        <end position="293"/>
    </location>
</feature>
<dbReference type="Proteomes" id="UP001586593">
    <property type="component" value="Unassembled WGS sequence"/>
</dbReference>
<keyword evidence="2" id="KW-0732">Signal</keyword>
<feature type="region of interest" description="Disordered" evidence="1">
    <location>
        <begin position="219"/>
        <end position="300"/>
    </location>
</feature>
<evidence type="ECO:0000256" key="2">
    <source>
        <dbReference type="SAM" id="SignalP"/>
    </source>
</evidence>
<reference evidence="3 4" key="1">
    <citation type="journal article" date="2024" name="Commun. Biol.">
        <title>Comparative genomic analysis of thermophilic fungi reveals convergent evolutionary adaptations and gene losses.</title>
        <authorList>
            <person name="Steindorff A.S."/>
            <person name="Aguilar-Pontes M.V."/>
            <person name="Robinson A.J."/>
            <person name="Andreopoulos B."/>
            <person name="LaButti K."/>
            <person name="Kuo A."/>
            <person name="Mondo S."/>
            <person name="Riley R."/>
            <person name="Otillar R."/>
            <person name="Haridas S."/>
            <person name="Lipzen A."/>
            <person name="Grimwood J."/>
            <person name="Schmutz J."/>
            <person name="Clum A."/>
            <person name="Reid I.D."/>
            <person name="Moisan M.C."/>
            <person name="Butler G."/>
            <person name="Nguyen T.T.M."/>
            <person name="Dewar K."/>
            <person name="Conant G."/>
            <person name="Drula E."/>
            <person name="Henrissat B."/>
            <person name="Hansel C."/>
            <person name="Singer S."/>
            <person name="Hutchinson M.I."/>
            <person name="de Vries R.P."/>
            <person name="Natvig D.O."/>
            <person name="Powell A.J."/>
            <person name="Tsang A."/>
            <person name="Grigoriev I.V."/>
        </authorList>
    </citation>
    <scope>NUCLEOTIDE SEQUENCE [LARGE SCALE GENOMIC DNA]</scope>
    <source>
        <strain evidence="3 4">ATCC 24622</strain>
    </source>
</reference>
<accession>A0ABR3V271</accession>
<sequence length="340" mass="32486">MCGGQAVQFLSVLGGVLAAGALAHDAQGGHAVSQGGDLVVEVGAVPLLDHVVGGLLDGLLAVEVVVVVVVLHVGGRLPLAAAAVLGEVWAALGGRGGALVVPAATAAAAHAGAGARLALGRAVLEVGGHGDALELLLLGGGQGVEDLLGQLGPYDAVGGRGAGRAGVGVVREEGGPGLRRLLPAGGGGGRISTLEAPDLGVEVGGQERIAVEGGVEQGRPVEAPMGVGLGTEQGLRVGGGSSSSSSGKGPDGRRRGDGTVAERKVPVGVGECGRGRIGGGGGGVGGSSSGRVGGSRRIDEGGHGEVVFQRVEAREQGGRGAVAVGHGAGLGDGTMGGSFF</sequence>
<evidence type="ECO:0000256" key="1">
    <source>
        <dbReference type="SAM" id="MobiDB-lite"/>
    </source>
</evidence>
<feature type="compositionally biased region" description="Gly residues" evidence="1">
    <location>
        <begin position="227"/>
        <end position="241"/>
    </location>
</feature>
<evidence type="ECO:0000313" key="4">
    <source>
        <dbReference type="Proteomes" id="UP001586593"/>
    </source>
</evidence>
<evidence type="ECO:0000313" key="3">
    <source>
        <dbReference type="EMBL" id="KAL1835883.1"/>
    </source>
</evidence>
<dbReference type="EMBL" id="JAZHXJ010002979">
    <property type="protein sequence ID" value="KAL1835883.1"/>
    <property type="molecule type" value="Genomic_DNA"/>
</dbReference>
<proteinExistence type="predicted"/>
<organism evidence="3 4">
    <name type="scientific">Phialemonium thermophilum</name>
    <dbReference type="NCBI Taxonomy" id="223376"/>
    <lineage>
        <taxon>Eukaryota</taxon>
        <taxon>Fungi</taxon>
        <taxon>Dikarya</taxon>
        <taxon>Ascomycota</taxon>
        <taxon>Pezizomycotina</taxon>
        <taxon>Sordariomycetes</taxon>
        <taxon>Sordariomycetidae</taxon>
        <taxon>Cephalothecales</taxon>
        <taxon>Cephalothecaceae</taxon>
        <taxon>Phialemonium</taxon>
    </lineage>
</organism>
<feature type="compositionally biased region" description="Basic and acidic residues" evidence="1">
    <location>
        <begin position="250"/>
        <end position="265"/>
    </location>
</feature>
<comment type="caution">
    <text evidence="3">The sequence shown here is derived from an EMBL/GenBank/DDBJ whole genome shotgun (WGS) entry which is preliminary data.</text>
</comment>
<keyword evidence="4" id="KW-1185">Reference proteome</keyword>
<name>A0ABR3V271_9PEZI</name>
<feature type="chain" id="PRO_5045554983" evidence="2">
    <location>
        <begin position="19"/>
        <end position="340"/>
    </location>
</feature>